<dbReference type="EMBL" id="CM009291">
    <property type="protein sequence ID" value="KAI9399500.1"/>
    <property type="molecule type" value="Genomic_DNA"/>
</dbReference>
<sequence length="121" mass="14210">MDNYSFHDGNIYNLLESRYLDVRPDVDRSLQMHSSLIRRLSQERELEGHQGCVNSIAWMHQVSDFAFQVFVCCSLSDLSSCDLEDCRPRRREVHLYASECICCVIGFDWPEKKWDEVEENG</sequence>
<evidence type="ECO:0000313" key="1">
    <source>
        <dbReference type="EMBL" id="KAI9399500.1"/>
    </source>
</evidence>
<gene>
    <name evidence="1" type="ORF">POPTR_002G103216v4</name>
</gene>
<protein>
    <submittedName>
        <fullName evidence="1">Uncharacterized protein</fullName>
    </submittedName>
</protein>
<comment type="caution">
    <text evidence="1">The sequence shown here is derived from an EMBL/GenBank/DDBJ whole genome shotgun (WGS) entry which is preliminary data.</text>
</comment>
<evidence type="ECO:0000313" key="2">
    <source>
        <dbReference type="Proteomes" id="UP000006729"/>
    </source>
</evidence>
<keyword evidence="2" id="KW-1185">Reference proteome</keyword>
<reference evidence="1 2" key="1">
    <citation type="journal article" date="2006" name="Science">
        <title>The genome of black cottonwood, Populus trichocarpa (Torr. &amp; Gray).</title>
        <authorList>
            <person name="Tuskan G.A."/>
            <person name="Difazio S."/>
            <person name="Jansson S."/>
            <person name="Bohlmann J."/>
            <person name="Grigoriev I."/>
            <person name="Hellsten U."/>
            <person name="Putnam N."/>
            <person name="Ralph S."/>
            <person name="Rombauts S."/>
            <person name="Salamov A."/>
            <person name="Schein J."/>
            <person name="Sterck L."/>
            <person name="Aerts A."/>
            <person name="Bhalerao R.R."/>
            <person name="Bhalerao R.P."/>
            <person name="Blaudez D."/>
            <person name="Boerjan W."/>
            <person name="Brun A."/>
            <person name="Brunner A."/>
            <person name="Busov V."/>
            <person name="Campbell M."/>
            <person name="Carlson J."/>
            <person name="Chalot M."/>
            <person name="Chapman J."/>
            <person name="Chen G.L."/>
            <person name="Cooper D."/>
            <person name="Coutinho P.M."/>
            <person name="Couturier J."/>
            <person name="Covert S."/>
            <person name="Cronk Q."/>
            <person name="Cunningham R."/>
            <person name="Davis J."/>
            <person name="Degroeve S."/>
            <person name="Dejardin A."/>
            <person name="Depamphilis C."/>
            <person name="Detter J."/>
            <person name="Dirks B."/>
            <person name="Dubchak I."/>
            <person name="Duplessis S."/>
            <person name="Ehlting J."/>
            <person name="Ellis B."/>
            <person name="Gendler K."/>
            <person name="Goodstein D."/>
            <person name="Gribskov M."/>
            <person name="Grimwood J."/>
            <person name="Groover A."/>
            <person name="Gunter L."/>
            <person name="Hamberger B."/>
            <person name="Heinze B."/>
            <person name="Helariutta Y."/>
            <person name="Henrissat B."/>
            <person name="Holligan D."/>
            <person name="Holt R."/>
            <person name="Huang W."/>
            <person name="Islam-Faridi N."/>
            <person name="Jones S."/>
            <person name="Jones-Rhoades M."/>
            <person name="Jorgensen R."/>
            <person name="Joshi C."/>
            <person name="Kangasjarvi J."/>
            <person name="Karlsson J."/>
            <person name="Kelleher C."/>
            <person name="Kirkpatrick R."/>
            <person name="Kirst M."/>
            <person name="Kohler A."/>
            <person name="Kalluri U."/>
            <person name="Larimer F."/>
            <person name="Leebens-Mack J."/>
            <person name="Leple J.C."/>
            <person name="Locascio P."/>
            <person name="Lou Y."/>
            <person name="Lucas S."/>
            <person name="Martin F."/>
            <person name="Montanini B."/>
            <person name="Napoli C."/>
            <person name="Nelson D.R."/>
            <person name="Nelson C."/>
            <person name="Nieminen K."/>
            <person name="Nilsson O."/>
            <person name="Pereda V."/>
            <person name="Peter G."/>
            <person name="Philippe R."/>
            <person name="Pilate G."/>
            <person name="Poliakov A."/>
            <person name="Razumovskaya J."/>
            <person name="Richardson P."/>
            <person name="Rinaldi C."/>
            <person name="Ritland K."/>
            <person name="Rouze P."/>
            <person name="Ryaboy D."/>
            <person name="Schmutz J."/>
            <person name="Schrader J."/>
            <person name="Segerman B."/>
            <person name="Shin H."/>
            <person name="Siddiqui A."/>
            <person name="Sterky F."/>
            <person name="Terry A."/>
            <person name="Tsai C.J."/>
            <person name="Uberbacher E."/>
            <person name="Unneberg P."/>
            <person name="Vahala J."/>
            <person name="Wall K."/>
            <person name="Wessler S."/>
            <person name="Yang G."/>
            <person name="Yin T."/>
            <person name="Douglas C."/>
            <person name="Marra M."/>
            <person name="Sandberg G."/>
            <person name="Van de Peer Y."/>
            <person name="Rokhsar D."/>
        </authorList>
    </citation>
    <scope>NUCLEOTIDE SEQUENCE [LARGE SCALE GENOMIC DNA]</scope>
    <source>
        <strain evidence="2">cv. Nisqually</strain>
    </source>
</reference>
<proteinExistence type="predicted"/>
<organism evidence="1 2">
    <name type="scientific">Populus trichocarpa</name>
    <name type="common">Western balsam poplar</name>
    <name type="synonym">Populus balsamifera subsp. trichocarpa</name>
    <dbReference type="NCBI Taxonomy" id="3694"/>
    <lineage>
        <taxon>Eukaryota</taxon>
        <taxon>Viridiplantae</taxon>
        <taxon>Streptophyta</taxon>
        <taxon>Embryophyta</taxon>
        <taxon>Tracheophyta</taxon>
        <taxon>Spermatophyta</taxon>
        <taxon>Magnoliopsida</taxon>
        <taxon>eudicotyledons</taxon>
        <taxon>Gunneridae</taxon>
        <taxon>Pentapetalae</taxon>
        <taxon>rosids</taxon>
        <taxon>fabids</taxon>
        <taxon>Malpighiales</taxon>
        <taxon>Salicaceae</taxon>
        <taxon>Saliceae</taxon>
        <taxon>Populus</taxon>
    </lineage>
</organism>
<name>A0ACC0TD91_POPTR</name>
<accession>A0ACC0TD91</accession>
<dbReference type="Proteomes" id="UP000006729">
    <property type="component" value="Chromosome 2"/>
</dbReference>